<dbReference type="Proteomes" id="UP000199516">
    <property type="component" value="Unassembled WGS sequence"/>
</dbReference>
<evidence type="ECO:0008006" key="6">
    <source>
        <dbReference type="Google" id="ProtNLM"/>
    </source>
</evidence>
<evidence type="ECO:0000256" key="3">
    <source>
        <dbReference type="RuleBase" id="RU000363"/>
    </source>
</evidence>
<dbReference type="GO" id="GO:0016616">
    <property type="term" value="F:oxidoreductase activity, acting on the CH-OH group of donors, NAD or NADP as acceptor"/>
    <property type="evidence" value="ECO:0007669"/>
    <property type="project" value="UniProtKB-ARBA"/>
</dbReference>
<evidence type="ECO:0000313" key="5">
    <source>
        <dbReference type="Proteomes" id="UP000199516"/>
    </source>
</evidence>
<sequence length="245" mass="26502">MNVQGKTAIITGASSGIGEATAFALANEGANVVLGARRADRLEALQKKIKEETKGEAIVVATDVTVREDVEKLAATAKERFGSIDLLINNAGVMLLSYLKNDHIDEWMQMVDVNVKGVLHGIHAILPGMIEQNSGHIINISSVAGHEVFPAGNVYSATKYAVRALTMGLEKELSKTGIRVTNVSPGPVRTELSDHITDEEVREKFMSNQGKMTPLEPEDIANAIVHAVKQPDRVDTNEIIIRNTN</sequence>
<comment type="similarity">
    <text evidence="1 3">Belongs to the short-chain dehydrogenases/reductases (SDR) family.</text>
</comment>
<evidence type="ECO:0000256" key="2">
    <source>
        <dbReference type="ARBA" id="ARBA00023002"/>
    </source>
</evidence>
<dbReference type="PANTHER" id="PTHR43115">
    <property type="entry name" value="DEHYDROGENASE/REDUCTASE SDR FAMILY MEMBER 11"/>
    <property type="match status" value="1"/>
</dbReference>
<protein>
    <recommendedName>
        <fullName evidence="6">NADP-dependent 3-hydroxy acid dehydrogenase YdfG</fullName>
    </recommendedName>
</protein>
<dbReference type="FunFam" id="3.40.50.720:FF:000047">
    <property type="entry name" value="NADP-dependent L-serine/L-allo-threonine dehydrogenase"/>
    <property type="match status" value="1"/>
</dbReference>
<dbReference type="OrthoDB" id="9775296at2"/>
<reference evidence="4 5" key="1">
    <citation type="submission" date="2016-10" db="EMBL/GenBank/DDBJ databases">
        <authorList>
            <person name="de Groot N.N."/>
        </authorList>
    </citation>
    <scope>NUCLEOTIDE SEQUENCE [LARGE SCALE GENOMIC DNA]</scope>
    <source>
        <strain evidence="4 5">DSM 23995</strain>
    </source>
</reference>
<proteinExistence type="inferred from homology"/>
<evidence type="ECO:0000313" key="4">
    <source>
        <dbReference type="EMBL" id="SFE96832.1"/>
    </source>
</evidence>
<organism evidence="4 5">
    <name type="scientific">Alteribacillus iranensis</name>
    <dbReference type="NCBI Taxonomy" id="930128"/>
    <lineage>
        <taxon>Bacteria</taxon>
        <taxon>Bacillati</taxon>
        <taxon>Bacillota</taxon>
        <taxon>Bacilli</taxon>
        <taxon>Bacillales</taxon>
        <taxon>Bacillaceae</taxon>
        <taxon>Alteribacillus</taxon>
    </lineage>
</organism>
<name>A0A1I2EUR8_9BACI</name>
<dbReference type="PRINTS" id="PR00081">
    <property type="entry name" value="GDHRDH"/>
</dbReference>
<dbReference type="STRING" id="930128.SAMN05192532_10724"/>
<dbReference type="EMBL" id="FONT01000007">
    <property type="protein sequence ID" value="SFE96832.1"/>
    <property type="molecule type" value="Genomic_DNA"/>
</dbReference>
<keyword evidence="2" id="KW-0560">Oxidoreductase</keyword>
<dbReference type="SUPFAM" id="SSF51735">
    <property type="entry name" value="NAD(P)-binding Rossmann-fold domains"/>
    <property type="match status" value="1"/>
</dbReference>
<gene>
    <name evidence="4" type="ORF">SAMN05192532_10724</name>
</gene>
<dbReference type="Pfam" id="PF00106">
    <property type="entry name" value="adh_short"/>
    <property type="match status" value="1"/>
</dbReference>
<dbReference type="InterPro" id="IPR036291">
    <property type="entry name" value="NAD(P)-bd_dom_sf"/>
</dbReference>
<dbReference type="AlphaFoldDB" id="A0A1I2EUR8"/>
<evidence type="ECO:0000256" key="1">
    <source>
        <dbReference type="ARBA" id="ARBA00006484"/>
    </source>
</evidence>
<keyword evidence="5" id="KW-1185">Reference proteome</keyword>
<dbReference type="RefSeq" id="WP_091663166.1">
    <property type="nucleotide sequence ID" value="NZ_FONT01000007.1"/>
</dbReference>
<dbReference type="PIRSF" id="PIRSF000126">
    <property type="entry name" value="11-beta-HSD1"/>
    <property type="match status" value="1"/>
</dbReference>
<dbReference type="Gene3D" id="3.40.50.720">
    <property type="entry name" value="NAD(P)-binding Rossmann-like Domain"/>
    <property type="match status" value="1"/>
</dbReference>
<dbReference type="PRINTS" id="PR00080">
    <property type="entry name" value="SDRFAMILY"/>
</dbReference>
<accession>A0A1I2EUR8</accession>
<dbReference type="PANTHER" id="PTHR43115:SF4">
    <property type="entry name" value="DEHYDROGENASE_REDUCTASE SDR FAMILY MEMBER 11"/>
    <property type="match status" value="1"/>
</dbReference>
<dbReference type="InterPro" id="IPR002347">
    <property type="entry name" value="SDR_fam"/>
</dbReference>